<evidence type="ECO:0000259" key="11">
    <source>
        <dbReference type="PROSITE" id="PS51379"/>
    </source>
</evidence>
<keyword evidence="10" id="KW-1133">Transmembrane helix</keyword>
<dbReference type="InterPro" id="IPR006311">
    <property type="entry name" value="TAT_signal"/>
</dbReference>
<dbReference type="GO" id="GO:0005886">
    <property type="term" value="C:plasma membrane"/>
    <property type="evidence" value="ECO:0007669"/>
    <property type="project" value="UniProtKB-SubCell"/>
</dbReference>
<dbReference type="NCBIfam" id="TIGR02486">
    <property type="entry name" value="RDH"/>
    <property type="match status" value="1"/>
</dbReference>
<organism evidence="12 13">
    <name type="scientific">Dehalococcoides mccartyi</name>
    <dbReference type="NCBI Taxonomy" id="61435"/>
    <lineage>
        <taxon>Bacteria</taxon>
        <taxon>Bacillati</taxon>
        <taxon>Chloroflexota</taxon>
        <taxon>Dehalococcoidia</taxon>
        <taxon>Dehalococcoidales</taxon>
        <taxon>Dehalococcoidaceae</taxon>
        <taxon>Dehalococcoides</taxon>
    </lineage>
</organism>
<dbReference type="InterPro" id="IPR028894">
    <property type="entry name" value="RDH_dom"/>
</dbReference>
<keyword evidence="7" id="KW-0411">Iron-sulfur</keyword>
<keyword evidence="8 10" id="KW-0472">Membrane</keyword>
<dbReference type="InterPro" id="IPR012832">
    <property type="entry name" value="RDH"/>
</dbReference>
<dbReference type="InterPro" id="IPR019546">
    <property type="entry name" value="TAT_signal_bac_arc"/>
</dbReference>
<sequence>MKQHSTISRRDFMKGLGVAGAGIGAATATAPIFHDLDEILASPSASFKRPWWVKERDFGNPTCEIDWNQIKRMDNSQTLHGVTTWSNLVGAEKYKEWIHEGNVIEQTNIKNNAPGNTLKDVALLSAVGAAVHGPTQFVQDPIQLPDPDMAPPIYMWTGAPSPEYFGATKYQGTPEENSQMMRAAMRFMGASQVGFAELGENEKKLIFTRHVRVPKNIVFEDVDKGYETNDKFVIPSKPMYVISVVIQMSKELFRHGTGILRTCGNGSRYYIWAGVQARTQAFLNGLGYQGLGYPIRHWGLMSSMADAVLTGLAETSRNSNVCISPEYGTVAGYFSLLTDLPLAPTPPADAGMFRFCHTCRKCADACPVQAISHDSEPSWDIPRSALAPNTEPTWTTGGKKIFHRDDPLCFTKWQYPFCGICMGTCTFNTNDVASVHEFVKSTLSTTSLLNGFLWRADSFFGYGLTPDEDKENWWNHDLPTYGYDTTISAYDGGYSKR</sequence>
<dbReference type="Pfam" id="PF13484">
    <property type="entry name" value="Fer4_16"/>
    <property type="match status" value="1"/>
</dbReference>
<feature type="transmembrane region" description="Helical" evidence="10">
    <location>
        <begin position="12"/>
        <end position="33"/>
    </location>
</feature>
<evidence type="ECO:0000256" key="5">
    <source>
        <dbReference type="ARBA" id="ARBA00022729"/>
    </source>
</evidence>
<feature type="domain" description="4Fe-4S ferredoxin-type" evidence="11">
    <location>
        <begin position="344"/>
        <end position="376"/>
    </location>
</feature>
<dbReference type="Gene3D" id="3.30.70.20">
    <property type="match status" value="1"/>
</dbReference>
<dbReference type="Pfam" id="PF13486">
    <property type="entry name" value="Dehalogenase"/>
    <property type="match status" value="1"/>
</dbReference>
<dbReference type="Proteomes" id="UP000233649">
    <property type="component" value="Unassembled WGS sequence"/>
</dbReference>
<dbReference type="GO" id="GO:0051539">
    <property type="term" value="F:4 iron, 4 sulfur cluster binding"/>
    <property type="evidence" value="ECO:0007669"/>
    <property type="project" value="UniProtKB-KW"/>
</dbReference>
<evidence type="ECO:0000256" key="2">
    <source>
        <dbReference type="ARBA" id="ARBA00022475"/>
    </source>
</evidence>
<evidence type="ECO:0000313" key="13">
    <source>
        <dbReference type="Proteomes" id="UP000233649"/>
    </source>
</evidence>
<proteinExistence type="predicted"/>
<accession>A0A2J1E012</accession>
<dbReference type="NCBIfam" id="TIGR01409">
    <property type="entry name" value="TAT_signal_seq"/>
    <property type="match status" value="1"/>
</dbReference>
<comment type="caution">
    <text evidence="12">The sequence shown here is derived from an EMBL/GenBank/DDBJ whole genome shotgun (WGS) entry which is preliminary data.</text>
</comment>
<keyword evidence="6" id="KW-0408">Iron</keyword>
<dbReference type="InterPro" id="IPR017896">
    <property type="entry name" value="4Fe4S_Fe-S-bd"/>
</dbReference>
<dbReference type="EMBL" id="PHFD01000085">
    <property type="protein sequence ID" value="PKH47753.1"/>
    <property type="molecule type" value="Genomic_DNA"/>
</dbReference>
<keyword evidence="3" id="KW-0004">4Fe-4S</keyword>
<dbReference type="AlphaFoldDB" id="A0A2J1E012"/>
<dbReference type="PROSITE" id="PS51318">
    <property type="entry name" value="TAT"/>
    <property type="match status" value="1"/>
</dbReference>
<evidence type="ECO:0000256" key="3">
    <source>
        <dbReference type="ARBA" id="ARBA00022485"/>
    </source>
</evidence>
<comment type="subcellular location">
    <subcellularLocation>
        <location evidence="1">Cell membrane</location>
    </subcellularLocation>
</comment>
<evidence type="ECO:0000256" key="9">
    <source>
        <dbReference type="ARBA" id="ARBA00029374"/>
    </source>
</evidence>
<evidence type="ECO:0000256" key="10">
    <source>
        <dbReference type="SAM" id="Phobius"/>
    </source>
</evidence>
<evidence type="ECO:0000313" key="12">
    <source>
        <dbReference type="EMBL" id="PKH47753.1"/>
    </source>
</evidence>
<dbReference type="PROSITE" id="PS00198">
    <property type="entry name" value="4FE4S_FER_1"/>
    <property type="match status" value="1"/>
</dbReference>
<evidence type="ECO:0000256" key="4">
    <source>
        <dbReference type="ARBA" id="ARBA00022723"/>
    </source>
</evidence>
<evidence type="ECO:0000256" key="1">
    <source>
        <dbReference type="ARBA" id="ARBA00004236"/>
    </source>
</evidence>
<dbReference type="SUPFAM" id="SSF54862">
    <property type="entry name" value="4Fe-4S ferredoxins"/>
    <property type="match status" value="1"/>
</dbReference>
<dbReference type="GO" id="GO:0046872">
    <property type="term" value="F:metal ion binding"/>
    <property type="evidence" value="ECO:0007669"/>
    <property type="project" value="UniProtKB-KW"/>
</dbReference>
<evidence type="ECO:0000256" key="7">
    <source>
        <dbReference type="ARBA" id="ARBA00023014"/>
    </source>
</evidence>
<comment type="cofactor">
    <cofactor evidence="9">
        <name>corrinoid</name>
        <dbReference type="ChEBI" id="CHEBI:33913"/>
    </cofactor>
</comment>
<reference evidence="12 13" key="1">
    <citation type="journal article" date="2017" name="FEMS Microbiol. Ecol.">
        <title>Reconstructed genomes of novel Dehalococcoides mccartyi strains from 1,2,3,4-tetrachlorodibenzo-p-dioxin-dechlorinating enrichment cultures reveal divergent reductive dehalogenase gene profiles.</title>
        <authorList>
            <person name="Dam H.T."/>
            <person name="Vollmers J."/>
            <person name="Kaster A.K."/>
            <person name="Haggblom M.M."/>
        </authorList>
    </citation>
    <scope>NUCLEOTIDE SEQUENCE [LARGE SCALE GENOMIC DNA]</scope>
    <source>
        <strain evidence="12 13">H1-3-2.001</strain>
    </source>
</reference>
<protein>
    <submittedName>
        <fullName evidence="12">Reductive dehalogenase</fullName>
    </submittedName>
</protein>
<dbReference type="PROSITE" id="PS51379">
    <property type="entry name" value="4FE4S_FER_2"/>
    <property type="match status" value="1"/>
</dbReference>
<keyword evidence="5" id="KW-0732">Signal</keyword>
<keyword evidence="4" id="KW-0479">Metal-binding</keyword>
<evidence type="ECO:0000256" key="6">
    <source>
        <dbReference type="ARBA" id="ARBA00023004"/>
    </source>
</evidence>
<keyword evidence="10" id="KW-0812">Transmembrane</keyword>
<keyword evidence="2" id="KW-1003">Cell membrane</keyword>
<evidence type="ECO:0000256" key="8">
    <source>
        <dbReference type="ARBA" id="ARBA00023136"/>
    </source>
</evidence>
<dbReference type="InterPro" id="IPR017900">
    <property type="entry name" value="4Fe4S_Fe_S_CS"/>
</dbReference>
<name>A0A2J1E012_9CHLR</name>
<gene>
    <name evidence="12" type="ORF">CVH13_00264</name>
</gene>